<dbReference type="PROSITE" id="PS00107">
    <property type="entry name" value="PROTEIN_KINASE_ATP"/>
    <property type="match status" value="1"/>
</dbReference>
<gene>
    <name evidence="7" type="ORF">BVG16_23145</name>
</gene>
<dbReference type="Proteomes" id="UP000190188">
    <property type="component" value="Unassembled WGS sequence"/>
</dbReference>
<evidence type="ECO:0000313" key="8">
    <source>
        <dbReference type="Proteomes" id="UP000190188"/>
    </source>
</evidence>
<dbReference type="EMBL" id="MSZX01000010">
    <property type="protein sequence ID" value="OPA74657.1"/>
    <property type="molecule type" value="Genomic_DNA"/>
</dbReference>
<dbReference type="GO" id="GO:0004674">
    <property type="term" value="F:protein serine/threonine kinase activity"/>
    <property type="evidence" value="ECO:0007669"/>
    <property type="project" value="TreeGrafter"/>
</dbReference>
<keyword evidence="1" id="KW-0808">Transferase</keyword>
<dbReference type="Pfam" id="PF00069">
    <property type="entry name" value="Pkinase"/>
    <property type="match status" value="1"/>
</dbReference>
<evidence type="ECO:0000259" key="6">
    <source>
        <dbReference type="PROSITE" id="PS50011"/>
    </source>
</evidence>
<dbReference type="RefSeq" id="WP_158081764.1">
    <property type="nucleotide sequence ID" value="NZ_MSZX01000010.1"/>
</dbReference>
<dbReference type="PANTHER" id="PTHR43289">
    <property type="entry name" value="MITOGEN-ACTIVATED PROTEIN KINASE KINASE KINASE 20-RELATED"/>
    <property type="match status" value="1"/>
</dbReference>
<dbReference type="InterPro" id="IPR017441">
    <property type="entry name" value="Protein_kinase_ATP_BS"/>
</dbReference>
<reference evidence="7 8" key="1">
    <citation type="submission" date="2017-01" db="EMBL/GenBank/DDBJ databases">
        <title>Genome analysis of Paenibacillus selenitrireducens ES3-24.</title>
        <authorList>
            <person name="Xu D."/>
            <person name="Yao R."/>
            <person name="Zheng S."/>
        </authorList>
    </citation>
    <scope>NUCLEOTIDE SEQUENCE [LARGE SCALE GENOMIC DNA]</scope>
    <source>
        <strain evidence="7 8">ES3-24</strain>
    </source>
</reference>
<name>A0A1T2X477_9BACL</name>
<dbReference type="InterPro" id="IPR027417">
    <property type="entry name" value="P-loop_NTPase"/>
</dbReference>
<dbReference type="SMART" id="SM00220">
    <property type="entry name" value="S_TKc"/>
    <property type="match status" value="1"/>
</dbReference>
<feature type="binding site" evidence="5">
    <location>
        <position position="47"/>
    </location>
    <ligand>
        <name>ATP</name>
        <dbReference type="ChEBI" id="CHEBI:30616"/>
    </ligand>
</feature>
<dbReference type="AlphaFoldDB" id="A0A1T2X477"/>
<evidence type="ECO:0000256" key="1">
    <source>
        <dbReference type="ARBA" id="ARBA00022679"/>
    </source>
</evidence>
<protein>
    <recommendedName>
        <fullName evidence="6">Protein kinase domain-containing protein</fullName>
    </recommendedName>
</protein>
<dbReference type="PROSITE" id="PS00108">
    <property type="entry name" value="PROTEIN_KINASE_ST"/>
    <property type="match status" value="1"/>
</dbReference>
<keyword evidence="2 5" id="KW-0547">Nucleotide-binding</keyword>
<evidence type="ECO:0000256" key="4">
    <source>
        <dbReference type="ARBA" id="ARBA00022840"/>
    </source>
</evidence>
<evidence type="ECO:0000256" key="2">
    <source>
        <dbReference type="ARBA" id="ARBA00022741"/>
    </source>
</evidence>
<dbReference type="PROSITE" id="PS50011">
    <property type="entry name" value="PROTEIN_KINASE_DOM"/>
    <property type="match status" value="1"/>
</dbReference>
<organism evidence="7 8">
    <name type="scientific">Paenibacillus selenitireducens</name>
    <dbReference type="NCBI Taxonomy" id="1324314"/>
    <lineage>
        <taxon>Bacteria</taxon>
        <taxon>Bacillati</taxon>
        <taxon>Bacillota</taxon>
        <taxon>Bacilli</taxon>
        <taxon>Bacillales</taxon>
        <taxon>Paenibacillaceae</taxon>
        <taxon>Paenibacillus</taxon>
    </lineage>
</organism>
<keyword evidence="8" id="KW-1185">Reference proteome</keyword>
<dbReference type="STRING" id="1324314.BVG16_23145"/>
<keyword evidence="3" id="KW-0418">Kinase</keyword>
<feature type="domain" description="Protein kinase" evidence="6">
    <location>
        <begin position="17"/>
        <end position="263"/>
    </location>
</feature>
<dbReference type="GO" id="GO:0005524">
    <property type="term" value="F:ATP binding"/>
    <property type="evidence" value="ECO:0007669"/>
    <property type="project" value="UniProtKB-UniRule"/>
</dbReference>
<comment type="caution">
    <text evidence="7">The sequence shown here is derived from an EMBL/GenBank/DDBJ whole genome shotgun (WGS) entry which is preliminary data.</text>
</comment>
<dbReference type="PANTHER" id="PTHR43289:SF34">
    <property type="entry name" value="SERINE_THREONINE-PROTEIN KINASE YBDM-RELATED"/>
    <property type="match status" value="1"/>
</dbReference>
<dbReference type="SUPFAM" id="SSF56112">
    <property type="entry name" value="Protein kinase-like (PK-like)"/>
    <property type="match status" value="1"/>
</dbReference>
<evidence type="ECO:0000256" key="5">
    <source>
        <dbReference type="PROSITE-ProRule" id="PRU10141"/>
    </source>
</evidence>
<proteinExistence type="predicted"/>
<dbReference type="InterPro" id="IPR000719">
    <property type="entry name" value="Prot_kinase_dom"/>
</dbReference>
<keyword evidence="4 5" id="KW-0067">ATP-binding</keyword>
<dbReference type="Gene3D" id="1.10.510.10">
    <property type="entry name" value="Transferase(Phosphotransferase) domain 1"/>
    <property type="match status" value="1"/>
</dbReference>
<evidence type="ECO:0000313" key="7">
    <source>
        <dbReference type="EMBL" id="OPA74657.1"/>
    </source>
</evidence>
<dbReference type="InterPro" id="IPR011009">
    <property type="entry name" value="Kinase-like_dom_sf"/>
</dbReference>
<dbReference type="OrthoDB" id="9788659at2"/>
<dbReference type="Gene3D" id="3.30.200.20">
    <property type="entry name" value="Phosphorylase Kinase, domain 1"/>
    <property type="match status" value="1"/>
</dbReference>
<dbReference type="SUPFAM" id="SSF52540">
    <property type="entry name" value="P-loop containing nucleoside triphosphate hydrolases"/>
    <property type="match status" value="1"/>
</dbReference>
<dbReference type="InterPro" id="IPR008271">
    <property type="entry name" value="Ser/Thr_kinase_AS"/>
</dbReference>
<dbReference type="CDD" id="cd14014">
    <property type="entry name" value="STKc_PknB_like"/>
    <property type="match status" value="1"/>
</dbReference>
<evidence type="ECO:0000256" key="3">
    <source>
        <dbReference type="ARBA" id="ARBA00022777"/>
    </source>
</evidence>
<accession>A0A1T2X477</accession>
<sequence>MKWISKLQVNQVLGGRYRVSQRIGEGGMSYVYVVEDLKLKGKRWAVKETRLLFPGDVAGITAEADMLIQLNHPYLPQIVDFMGPDEDGYMYLFMDYIAGETLAAYFQRMERTLPFEHVLRYALQLCEVLQYLHERKPPIVYRDLKPSNVMMDVHGQIRLIDFGIARQFKPNQEDDTLCLGTVGFAAPEQYAGRQTDARSDLYGLGALLLYLITSGRATKWERDVEDCIPADVPAAFRTVLEQLLQVDSGLRPASALDVHKRFMALGNQSNIITESSSGTRWRGTGTIALTGVDTGTGTTHSAILLAYYLASEKQRIAIIEGIPSQAFRRIHEVYEGGSVEDSDAMFTIRGVDYYPFSHTRNFVSLLHHGYDTLILDLGVSDGGVHEEFLRANLSIIVASGAEWRQPDLIRFAASMSEYRESSRWVYFIPLAASQTIKDVMKATNQSNVHGIPYHSDPFQTMEATSAVLSHIVPLDFVSPQHKKGFGKFLFSRRSRRNVKN</sequence>